<keyword evidence="3" id="KW-0732">Signal</keyword>
<dbReference type="PROSITE" id="PS51257">
    <property type="entry name" value="PROKAR_LIPOPROTEIN"/>
    <property type="match status" value="1"/>
</dbReference>
<dbReference type="GO" id="GO:0009279">
    <property type="term" value="C:cell outer membrane"/>
    <property type="evidence" value="ECO:0007669"/>
    <property type="project" value="UniProtKB-SubCell"/>
</dbReference>
<organism evidence="8 9">
    <name type="scientific">Labilibaculum manganireducens</name>
    <dbReference type="NCBI Taxonomy" id="1940525"/>
    <lineage>
        <taxon>Bacteria</taxon>
        <taxon>Pseudomonadati</taxon>
        <taxon>Bacteroidota</taxon>
        <taxon>Bacteroidia</taxon>
        <taxon>Marinilabiliales</taxon>
        <taxon>Marinifilaceae</taxon>
        <taxon>Labilibaculum</taxon>
    </lineage>
</organism>
<evidence type="ECO:0000259" key="6">
    <source>
        <dbReference type="Pfam" id="PF07980"/>
    </source>
</evidence>
<dbReference type="EMBL" id="MVDE01000014">
    <property type="protein sequence ID" value="PKQ66492.1"/>
    <property type="molecule type" value="Genomic_DNA"/>
</dbReference>
<proteinExistence type="inferred from homology"/>
<keyword evidence="9" id="KW-1185">Reference proteome</keyword>
<comment type="caution">
    <text evidence="8">The sequence shown here is derived from an EMBL/GenBank/DDBJ whole genome shotgun (WGS) entry which is preliminary data.</text>
</comment>
<accession>A0A2N3I838</accession>
<comment type="similarity">
    <text evidence="2">Belongs to the SusD family.</text>
</comment>
<evidence type="ECO:0000259" key="7">
    <source>
        <dbReference type="Pfam" id="PF14322"/>
    </source>
</evidence>
<evidence type="ECO:0000256" key="1">
    <source>
        <dbReference type="ARBA" id="ARBA00004442"/>
    </source>
</evidence>
<protein>
    <submittedName>
        <fullName evidence="8">RagB/SusD family nutrient uptake outer membrane protein</fullName>
    </submittedName>
</protein>
<evidence type="ECO:0000313" key="9">
    <source>
        <dbReference type="Proteomes" id="UP000233618"/>
    </source>
</evidence>
<dbReference type="RefSeq" id="WP_101309840.1">
    <property type="nucleotide sequence ID" value="NZ_MVDE01000014.1"/>
</dbReference>
<dbReference type="Gene3D" id="1.25.40.390">
    <property type="match status" value="1"/>
</dbReference>
<name>A0A2N3I838_9BACT</name>
<dbReference type="Pfam" id="PF14322">
    <property type="entry name" value="SusD-like_3"/>
    <property type="match status" value="1"/>
</dbReference>
<sequence>MKKISILIVIGCLIILAVSCRNDFLDLAPQDQLTEASYFKNPDQFKASTASFYDKMISWKNVDGVNVFGFMDFGSDLSSNVKDRGYAGQGSYGLGSLTLPDNDQFWDNSYKYIRSVNLLLEKARAYEGDKDDIKQYVAESKFFRAWHHFFLLQRFGGVPIDTVVIDLDSPELYGARNSRYEVVDQVLADLNAAIPNLPTEQTIPDADKGRVSKWAAEAFKARVELYEAAWRKYTGTTTDFTGSAGPAKDQVTEFLTDAVAMAKDVMDNGGYELWDYNTGLNNRSNFYLFTIDGTGSNPMGLDKPSNKEFILQSVYDYELRQSAVQITRESWRLTPSRKLMDMYLCTDGLPADKSPLFQGYSDVSKEFENRDYRMISNVLGDESIPDAGAVSLTDGVLYGFGNFKFTSWNFTENSYRPDNTESSNYPQIRLAEVFMIYAEALYELNGSISDADLDISINLIRKRAGVAALTNNLVSANGLDMLTEIRRERALEMYSENNRFNDLKRWGIAETELNQNVCGMVVGDASYPTDFKDAAGVATDKYTPNKYGYGETVVKTADGDLNCLVIMPAASHDFQRKHYLFPLPTQQLLLNPNLVQNTGY</sequence>
<dbReference type="Proteomes" id="UP000233618">
    <property type="component" value="Unassembled WGS sequence"/>
</dbReference>
<evidence type="ECO:0000256" key="4">
    <source>
        <dbReference type="ARBA" id="ARBA00023136"/>
    </source>
</evidence>
<evidence type="ECO:0000256" key="2">
    <source>
        <dbReference type="ARBA" id="ARBA00006275"/>
    </source>
</evidence>
<dbReference type="AlphaFoldDB" id="A0A2N3I838"/>
<evidence type="ECO:0000313" key="8">
    <source>
        <dbReference type="EMBL" id="PKQ66492.1"/>
    </source>
</evidence>
<gene>
    <name evidence="8" type="ORF">BZG01_10710</name>
</gene>
<dbReference type="InterPro" id="IPR011990">
    <property type="entry name" value="TPR-like_helical_dom_sf"/>
</dbReference>
<dbReference type="SUPFAM" id="SSF48452">
    <property type="entry name" value="TPR-like"/>
    <property type="match status" value="1"/>
</dbReference>
<keyword evidence="4" id="KW-0472">Membrane</keyword>
<dbReference type="InterPro" id="IPR012944">
    <property type="entry name" value="SusD_RagB_dom"/>
</dbReference>
<comment type="subcellular location">
    <subcellularLocation>
        <location evidence="1">Cell outer membrane</location>
    </subcellularLocation>
</comment>
<dbReference type="Pfam" id="PF07980">
    <property type="entry name" value="SusD_RagB"/>
    <property type="match status" value="1"/>
</dbReference>
<feature type="domain" description="RagB/SusD" evidence="6">
    <location>
        <begin position="333"/>
        <end position="600"/>
    </location>
</feature>
<feature type="domain" description="SusD-like N-terminal" evidence="7">
    <location>
        <begin position="102"/>
        <end position="225"/>
    </location>
</feature>
<keyword evidence="5" id="KW-0998">Cell outer membrane</keyword>
<dbReference type="InterPro" id="IPR033985">
    <property type="entry name" value="SusD-like_N"/>
</dbReference>
<reference evidence="8 9" key="1">
    <citation type="journal article" date="2017" name="Front. Microbiol.">
        <title>Labilibaculum manganireducens gen. nov., sp. nov. and Labilibaculum filiforme sp. nov., Novel Bacteroidetes Isolated from Subsurface Sediments of the Baltic Sea.</title>
        <authorList>
            <person name="Vandieken V."/>
            <person name="Marshall I.P."/>
            <person name="Niemann H."/>
            <person name="Engelen B."/>
            <person name="Cypionka H."/>
        </authorList>
    </citation>
    <scope>NUCLEOTIDE SEQUENCE [LARGE SCALE GENOMIC DNA]</scope>
    <source>
        <strain evidence="8 9">59.10-2M</strain>
    </source>
</reference>
<evidence type="ECO:0000256" key="5">
    <source>
        <dbReference type="ARBA" id="ARBA00023237"/>
    </source>
</evidence>
<evidence type="ECO:0000256" key="3">
    <source>
        <dbReference type="ARBA" id="ARBA00022729"/>
    </source>
</evidence>